<comment type="caution">
    <text evidence="3">The sequence shown here is derived from an EMBL/GenBank/DDBJ whole genome shotgun (WGS) entry which is preliminary data.</text>
</comment>
<feature type="transmembrane region" description="Helical" evidence="2">
    <location>
        <begin position="307"/>
        <end position="326"/>
    </location>
</feature>
<proteinExistence type="predicted"/>
<evidence type="ECO:0000256" key="1">
    <source>
        <dbReference type="SAM" id="MobiDB-lite"/>
    </source>
</evidence>
<keyword evidence="2" id="KW-0472">Membrane</keyword>
<feature type="non-terminal residue" evidence="3">
    <location>
        <position position="1"/>
    </location>
</feature>
<sequence length="431" mass="49475">KASKKMDADHHTTNISLTSLLEMEEAVIKTDEGSEEEQRRQHARSRREEDWAEAEDKRREGGQEPVKKGKLYYQVQPYTKNAMNEICTYYQSDLRKAPKVVFSDDYTKKYRRDDKKGRVGDEGQAKCIGPYDRIFGHGICTTTNNGQLISEMMSLSDYNRLLLQEFLPLQMHLQQGYDVIFPSLGRQDMQSDYAKASYFDRDDPDKLVVFHNLNAAPSAHARLSSSYLAAIQAHIDALRQFAASEETIRMFDITFIQGDYGWMQGMSVSDDFARTVDTEAVASATRSTAANPYTCFRAATSFVRRSYLTIFRFVVGLCLLLIVQIIQKGEALQTTSIMSAIVGCCLVLFLLVIPHSFKVTILHTIDWPDINLIIILHSIFTLIFFFCNKVDDQNQNISHIAIPFINFFFINKDSLFVLLFLYYKWTINQFM</sequence>
<keyword evidence="2" id="KW-0812">Transmembrane</keyword>
<feature type="compositionally biased region" description="Basic and acidic residues" evidence="1">
    <location>
        <begin position="26"/>
        <end position="65"/>
    </location>
</feature>
<organism evidence="3 4">
    <name type="scientific">Reticulomyxa filosa</name>
    <dbReference type="NCBI Taxonomy" id="46433"/>
    <lineage>
        <taxon>Eukaryota</taxon>
        <taxon>Sar</taxon>
        <taxon>Rhizaria</taxon>
        <taxon>Retaria</taxon>
        <taxon>Foraminifera</taxon>
        <taxon>Monothalamids</taxon>
        <taxon>Reticulomyxidae</taxon>
        <taxon>Reticulomyxa</taxon>
    </lineage>
</organism>
<keyword evidence="2" id="KW-1133">Transmembrane helix</keyword>
<reference evidence="3 4" key="1">
    <citation type="journal article" date="2013" name="Curr. Biol.">
        <title>The Genome of the Foraminiferan Reticulomyxa filosa.</title>
        <authorList>
            <person name="Glockner G."/>
            <person name="Hulsmann N."/>
            <person name="Schleicher M."/>
            <person name="Noegel A.A."/>
            <person name="Eichinger L."/>
            <person name="Gallinger C."/>
            <person name="Pawlowski J."/>
            <person name="Sierra R."/>
            <person name="Euteneuer U."/>
            <person name="Pillet L."/>
            <person name="Moustafa A."/>
            <person name="Platzer M."/>
            <person name="Groth M."/>
            <person name="Szafranski K."/>
            <person name="Schliwa M."/>
        </authorList>
    </citation>
    <scope>NUCLEOTIDE SEQUENCE [LARGE SCALE GENOMIC DNA]</scope>
</reference>
<evidence type="ECO:0000313" key="3">
    <source>
        <dbReference type="EMBL" id="ETO20305.1"/>
    </source>
</evidence>
<evidence type="ECO:0000313" key="4">
    <source>
        <dbReference type="Proteomes" id="UP000023152"/>
    </source>
</evidence>
<feature type="transmembrane region" description="Helical" evidence="2">
    <location>
        <begin position="338"/>
        <end position="357"/>
    </location>
</feature>
<dbReference type="EMBL" id="ASPP01012745">
    <property type="protein sequence ID" value="ETO20305.1"/>
    <property type="molecule type" value="Genomic_DNA"/>
</dbReference>
<gene>
    <name evidence="3" type="ORF">RFI_16911</name>
</gene>
<feature type="transmembrane region" description="Helical" evidence="2">
    <location>
        <begin position="369"/>
        <end position="388"/>
    </location>
</feature>
<dbReference type="Proteomes" id="UP000023152">
    <property type="component" value="Unassembled WGS sequence"/>
</dbReference>
<evidence type="ECO:0000256" key="2">
    <source>
        <dbReference type="SAM" id="Phobius"/>
    </source>
</evidence>
<protein>
    <submittedName>
        <fullName evidence="3">Uncharacterized protein</fullName>
    </submittedName>
</protein>
<dbReference type="AlphaFoldDB" id="X6N207"/>
<keyword evidence="4" id="KW-1185">Reference proteome</keyword>
<feature type="region of interest" description="Disordered" evidence="1">
    <location>
        <begin position="24"/>
        <end position="65"/>
    </location>
</feature>
<accession>X6N207</accession>
<name>X6N207_RETFI</name>
<feature type="transmembrane region" description="Helical" evidence="2">
    <location>
        <begin position="400"/>
        <end position="423"/>
    </location>
</feature>